<gene>
    <name evidence="1" type="ORF">H9910_07645</name>
</gene>
<proteinExistence type="predicted"/>
<organism evidence="1 2">
    <name type="scientific">Candidatus Mediterraneibacter quadrami</name>
    <dbReference type="NCBI Taxonomy" id="2838684"/>
    <lineage>
        <taxon>Bacteria</taxon>
        <taxon>Bacillati</taxon>
        <taxon>Bacillota</taxon>
        <taxon>Clostridia</taxon>
        <taxon>Lachnospirales</taxon>
        <taxon>Lachnospiraceae</taxon>
        <taxon>Mediterraneibacter</taxon>
    </lineage>
</organism>
<name>A0A9D2RG95_9FIRM</name>
<evidence type="ECO:0000313" key="2">
    <source>
        <dbReference type="Proteomes" id="UP000823909"/>
    </source>
</evidence>
<reference evidence="1" key="2">
    <citation type="submission" date="2021-04" db="EMBL/GenBank/DDBJ databases">
        <authorList>
            <person name="Gilroy R."/>
        </authorList>
    </citation>
    <scope>NUCLEOTIDE SEQUENCE</scope>
    <source>
        <strain evidence="1">ChiBcec15-3976</strain>
    </source>
</reference>
<dbReference type="EMBL" id="DWUU01000046">
    <property type="protein sequence ID" value="HJD42866.1"/>
    <property type="molecule type" value="Genomic_DNA"/>
</dbReference>
<evidence type="ECO:0000313" key="1">
    <source>
        <dbReference type="EMBL" id="HJD42866.1"/>
    </source>
</evidence>
<dbReference type="Proteomes" id="UP000823909">
    <property type="component" value="Unassembled WGS sequence"/>
</dbReference>
<reference evidence="1" key="1">
    <citation type="journal article" date="2021" name="PeerJ">
        <title>Extensive microbial diversity within the chicken gut microbiome revealed by metagenomics and culture.</title>
        <authorList>
            <person name="Gilroy R."/>
            <person name="Ravi A."/>
            <person name="Getino M."/>
            <person name="Pursley I."/>
            <person name="Horton D.L."/>
            <person name="Alikhan N.F."/>
            <person name="Baker D."/>
            <person name="Gharbi K."/>
            <person name="Hall N."/>
            <person name="Watson M."/>
            <person name="Adriaenssens E.M."/>
            <person name="Foster-Nyarko E."/>
            <person name="Jarju S."/>
            <person name="Secka A."/>
            <person name="Antonio M."/>
            <person name="Oren A."/>
            <person name="Chaudhuri R.R."/>
            <person name="La Ragione R."/>
            <person name="Hildebrand F."/>
            <person name="Pallen M.J."/>
        </authorList>
    </citation>
    <scope>NUCLEOTIDE SEQUENCE</scope>
    <source>
        <strain evidence="1">ChiBcec15-3976</strain>
    </source>
</reference>
<protein>
    <submittedName>
        <fullName evidence="1">Uncharacterized protein</fullName>
    </submittedName>
</protein>
<comment type="caution">
    <text evidence="1">The sequence shown here is derived from an EMBL/GenBank/DDBJ whole genome shotgun (WGS) entry which is preliminary data.</text>
</comment>
<accession>A0A9D2RG95</accession>
<dbReference type="AlphaFoldDB" id="A0A9D2RG95"/>
<sequence>MDRDMPGPMTPFDELVTTPELQMIKLLIPYAPASGRQTLAALVKYTELRKAVRLFHSGGRCPGIRAFEEPAPDTPADLLEQMRPYLAPQQASALDIIVRVQEMMPLVEMLQASGAMSGNAGEGSGPGFDFTDLLAGMLTPEQQEMFAEYSEMFSHSQQSDQKGDHKDGQ</sequence>